<comment type="caution">
    <text evidence="2">The sequence shown here is derived from an EMBL/GenBank/DDBJ whole genome shotgun (WGS) entry which is preliminary data.</text>
</comment>
<dbReference type="eggNOG" id="COG1670">
    <property type="taxonomic scope" value="Bacteria"/>
</dbReference>
<protein>
    <submittedName>
        <fullName evidence="2">GNAT family acetyltransferase</fullName>
    </submittedName>
</protein>
<dbReference type="RefSeq" id="WP_034973970.1">
    <property type="nucleotide sequence ID" value="NZ_FOFI01000002.1"/>
</dbReference>
<evidence type="ECO:0000259" key="1">
    <source>
        <dbReference type="PROSITE" id="PS51186"/>
    </source>
</evidence>
<keyword evidence="2" id="KW-0808">Transferase</keyword>
<sequence length="170" mass="19505">MSKTYETERLIIKLVDIDDAEFLLKLLNTEKWLKNIGDRNVHNLEDAQRYVREKNLPQIERLGFGNAVVILKSNNEKIGTVGLYDREGIDGVDIGFAFLEEYEGKGYAYEAAKKIMDIGINEFDIKKVSAITLPENFSSIKLIEKLGLKFKEVVRIPNDTEDLNLYELTM</sequence>
<evidence type="ECO:0000313" key="2">
    <source>
        <dbReference type="EMBL" id="KFC23876.1"/>
    </source>
</evidence>
<proteinExistence type="predicted"/>
<keyword evidence="3" id="KW-1185">Reference proteome</keyword>
<dbReference type="PANTHER" id="PTHR43792">
    <property type="entry name" value="GNAT FAMILY, PUTATIVE (AFU_ORTHOLOGUE AFUA_3G00765)-RELATED-RELATED"/>
    <property type="match status" value="1"/>
</dbReference>
<organism evidence="2 3">
    <name type="scientific">Epilithonimonas lactis</name>
    <dbReference type="NCBI Taxonomy" id="421072"/>
    <lineage>
        <taxon>Bacteria</taxon>
        <taxon>Pseudomonadati</taxon>
        <taxon>Bacteroidota</taxon>
        <taxon>Flavobacteriia</taxon>
        <taxon>Flavobacteriales</taxon>
        <taxon>Weeksellaceae</taxon>
        <taxon>Chryseobacterium group</taxon>
        <taxon>Epilithonimonas</taxon>
    </lineage>
</organism>
<accession>A0A085BN31</accession>
<dbReference type="PROSITE" id="PS51186">
    <property type="entry name" value="GNAT"/>
    <property type="match status" value="1"/>
</dbReference>
<dbReference type="InterPro" id="IPR000182">
    <property type="entry name" value="GNAT_dom"/>
</dbReference>
<dbReference type="STRING" id="421072.SAMN04488097_1928"/>
<evidence type="ECO:0000313" key="3">
    <source>
        <dbReference type="Proteomes" id="UP000028623"/>
    </source>
</evidence>
<name>A0A085BN31_9FLAO</name>
<dbReference type="SUPFAM" id="SSF55729">
    <property type="entry name" value="Acyl-CoA N-acyltransferases (Nat)"/>
    <property type="match status" value="1"/>
</dbReference>
<dbReference type="Gene3D" id="3.40.630.30">
    <property type="match status" value="1"/>
</dbReference>
<dbReference type="Proteomes" id="UP000028623">
    <property type="component" value="Unassembled WGS sequence"/>
</dbReference>
<dbReference type="GO" id="GO:0016747">
    <property type="term" value="F:acyltransferase activity, transferring groups other than amino-acyl groups"/>
    <property type="evidence" value="ECO:0007669"/>
    <property type="project" value="InterPro"/>
</dbReference>
<dbReference type="EMBL" id="JPLY01000001">
    <property type="protein sequence ID" value="KFC23876.1"/>
    <property type="molecule type" value="Genomic_DNA"/>
</dbReference>
<feature type="domain" description="N-acetyltransferase" evidence="1">
    <location>
        <begin position="10"/>
        <end position="170"/>
    </location>
</feature>
<gene>
    <name evidence="2" type="ORF">IO89_04765</name>
</gene>
<dbReference type="PANTHER" id="PTHR43792:SF1">
    <property type="entry name" value="N-ACETYLTRANSFERASE DOMAIN-CONTAINING PROTEIN"/>
    <property type="match status" value="1"/>
</dbReference>
<dbReference type="InterPro" id="IPR051531">
    <property type="entry name" value="N-acetyltransferase"/>
</dbReference>
<dbReference type="AlphaFoldDB" id="A0A085BN31"/>
<dbReference type="InterPro" id="IPR016181">
    <property type="entry name" value="Acyl_CoA_acyltransferase"/>
</dbReference>
<reference evidence="2 3" key="1">
    <citation type="submission" date="2014-07" db="EMBL/GenBank/DDBJ databases">
        <title>Epilithonimonas lactis LMG 22401 Genome.</title>
        <authorList>
            <person name="Pipes S.E."/>
            <person name="Stropko S.J."/>
        </authorList>
    </citation>
    <scope>NUCLEOTIDE SEQUENCE [LARGE SCALE GENOMIC DNA]</scope>
    <source>
        <strain evidence="2 3">LMG 24401</strain>
    </source>
</reference>
<dbReference type="Pfam" id="PF13302">
    <property type="entry name" value="Acetyltransf_3"/>
    <property type="match status" value="1"/>
</dbReference>
<dbReference type="OrthoDB" id="9798081at2"/>